<gene>
    <name evidence="3" type="ORF">ACFQ1S_24220</name>
</gene>
<evidence type="ECO:0000259" key="2">
    <source>
        <dbReference type="Pfam" id="PF08327"/>
    </source>
</evidence>
<dbReference type="Proteomes" id="UP001597045">
    <property type="component" value="Unassembled WGS sequence"/>
</dbReference>
<evidence type="ECO:0000313" key="4">
    <source>
        <dbReference type="Proteomes" id="UP001597045"/>
    </source>
</evidence>
<evidence type="ECO:0000313" key="3">
    <source>
        <dbReference type="EMBL" id="MFD1048414.1"/>
    </source>
</evidence>
<organism evidence="3 4">
    <name type="scientific">Kibdelosporangium lantanae</name>
    <dbReference type="NCBI Taxonomy" id="1497396"/>
    <lineage>
        <taxon>Bacteria</taxon>
        <taxon>Bacillati</taxon>
        <taxon>Actinomycetota</taxon>
        <taxon>Actinomycetes</taxon>
        <taxon>Pseudonocardiales</taxon>
        <taxon>Pseudonocardiaceae</taxon>
        <taxon>Kibdelosporangium</taxon>
    </lineage>
</organism>
<dbReference type="InterPro" id="IPR013538">
    <property type="entry name" value="ASHA1/2-like_C"/>
</dbReference>
<comment type="caution">
    <text evidence="3">The sequence shown here is derived from an EMBL/GenBank/DDBJ whole genome shotgun (WGS) entry which is preliminary data.</text>
</comment>
<dbReference type="Pfam" id="PF08327">
    <property type="entry name" value="AHSA1"/>
    <property type="match status" value="1"/>
</dbReference>
<accession>A0ABW3MGV8</accession>
<name>A0ABW3MGV8_9PSEU</name>
<comment type="similarity">
    <text evidence="1">Belongs to the AHA1 family.</text>
</comment>
<sequence length="232" mass="26202">MPEQFEVHWEGDLAGTPAQVWDAFTVHTAGWYWKISYEPRVGGAETGLSQAGGEVTAWEPYTHFATRAESGEYYNQLDYRLTARPDGTTHLSFTHQGVFGDDDYDRLYDCCQQHTKLYYHSLVEYMRHFAGQDAEYVTVDASGSYSALMRTLGVPDDVAVGDNITLTPDGLKPVAGVVDYAVRPFLGVRTEDALYRFFGRDRWGMPVGVAMHLYAEPLWDEHDLAEVLARQQ</sequence>
<evidence type="ECO:0000256" key="1">
    <source>
        <dbReference type="ARBA" id="ARBA00006817"/>
    </source>
</evidence>
<dbReference type="Gene3D" id="3.30.530.20">
    <property type="match status" value="1"/>
</dbReference>
<protein>
    <submittedName>
        <fullName evidence="3">SRPBCC domain-containing protein</fullName>
    </submittedName>
</protein>
<dbReference type="SUPFAM" id="SSF55961">
    <property type="entry name" value="Bet v1-like"/>
    <property type="match status" value="1"/>
</dbReference>
<feature type="domain" description="Activator of Hsp90 ATPase homologue 1/2-like C-terminal" evidence="2">
    <location>
        <begin position="16"/>
        <end position="126"/>
    </location>
</feature>
<proteinExistence type="inferred from homology"/>
<dbReference type="EMBL" id="JBHTIS010001582">
    <property type="protein sequence ID" value="MFD1048414.1"/>
    <property type="molecule type" value="Genomic_DNA"/>
</dbReference>
<keyword evidence="4" id="KW-1185">Reference proteome</keyword>
<dbReference type="InterPro" id="IPR023393">
    <property type="entry name" value="START-like_dom_sf"/>
</dbReference>
<reference evidence="4" key="1">
    <citation type="journal article" date="2019" name="Int. J. Syst. Evol. Microbiol.">
        <title>The Global Catalogue of Microorganisms (GCM) 10K type strain sequencing project: providing services to taxonomists for standard genome sequencing and annotation.</title>
        <authorList>
            <consortium name="The Broad Institute Genomics Platform"/>
            <consortium name="The Broad Institute Genome Sequencing Center for Infectious Disease"/>
            <person name="Wu L."/>
            <person name="Ma J."/>
        </authorList>
    </citation>
    <scope>NUCLEOTIDE SEQUENCE [LARGE SCALE GENOMIC DNA]</scope>
    <source>
        <strain evidence="4">JCM 31486</strain>
    </source>
</reference>